<keyword evidence="1" id="KW-0472">Membrane</keyword>
<organism evidence="2 3">
    <name type="scientific">Halobiforma nitratireducens JCM 10879</name>
    <dbReference type="NCBI Taxonomy" id="1227454"/>
    <lineage>
        <taxon>Archaea</taxon>
        <taxon>Methanobacteriati</taxon>
        <taxon>Methanobacteriota</taxon>
        <taxon>Stenosarchaea group</taxon>
        <taxon>Halobacteria</taxon>
        <taxon>Halobacteriales</taxon>
        <taxon>Natrialbaceae</taxon>
        <taxon>Halobiforma</taxon>
    </lineage>
</organism>
<keyword evidence="3" id="KW-1185">Reference proteome</keyword>
<evidence type="ECO:0000313" key="3">
    <source>
        <dbReference type="Proteomes" id="UP000011607"/>
    </source>
</evidence>
<comment type="caution">
    <text evidence="2">The sequence shown here is derived from an EMBL/GenBank/DDBJ whole genome shotgun (WGS) entry which is preliminary data.</text>
</comment>
<gene>
    <name evidence="2" type="ORF">C446_11372</name>
</gene>
<accession>M0LXH0</accession>
<sequence length="82" mass="8383">MSTARSSLSRNPLEGDGDSLVLALLLGCVLVPGSGIVGSFLFAGPETAEMAFRLSVALTLPTLLMVAVLYAIGQFTAVGPDD</sequence>
<feature type="transmembrane region" description="Helical" evidence="1">
    <location>
        <begin position="50"/>
        <end position="72"/>
    </location>
</feature>
<evidence type="ECO:0000313" key="2">
    <source>
        <dbReference type="EMBL" id="EMA36805.1"/>
    </source>
</evidence>
<dbReference type="EMBL" id="AOMA01000112">
    <property type="protein sequence ID" value="EMA36805.1"/>
    <property type="molecule type" value="Genomic_DNA"/>
</dbReference>
<dbReference type="eggNOG" id="ENOG502N5DF">
    <property type="taxonomic scope" value="Archaea"/>
</dbReference>
<protein>
    <submittedName>
        <fullName evidence="2">Uncharacterized protein</fullName>
    </submittedName>
</protein>
<feature type="transmembrane region" description="Helical" evidence="1">
    <location>
        <begin position="20"/>
        <end position="43"/>
    </location>
</feature>
<keyword evidence="1" id="KW-0812">Transmembrane</keyword>
<reference evidence="2 3" key="1">
    <citation type="journal article" date="2014" name="PLoS Genet.">
        <title>Phylogenetically driven sequencing of extremely halophilic archaea reveals strategies for static and dynamic osmo-response.</title>
        <authorList>
            <person name="Becker E.A."/>
            <person name="Seitzer P.M."/>
            <person name="Tritt A."/>
            <person name="Larsen D."/>
            <person name="Krusor M."/>
            <person name="Yao A.I."/>
            <person name="Wu D."/>
            <person name="Madern D."/>
            <person name="Eisen J.A."/>
            <person name="Darling A.E."/>
            <person name="Facciotti M.T."/>
        </authorList>
    </citation>
    <scope>NUCLEOTIDE SEQUENCE [LARGE SCALE GENOMIC DNA]</scope>
    <source>
        <strain evidence="2 3">JCM 10879</strain>
    </source>
</reference>
<dbReference type="OrthoDB" id="381093at2157"/>
<evidence type="ECO:0000256" key="1">
    <source>
        <dbReference type="SAM" id="Phobius"/>
    </source>
</evidence>
<keyword evidence="1" id="KW-1133">Transmembrane helix</keyword>
<dbReference type="Proteomes" id="UP000011607">
    <property type="component" value="Unassembled WGS sequence"/>
</dbReference>
<dbReference type="AlphaFoldDB" id="M0LXH0"/>
<dbReference type="RefSeq" id="WP_006673179.1">
    <property type="nucleotide sequence ID" value="NZ_AOMA01000112.1"/>
</dbReference>
<proteinExistence type="predicted"/>
<name>M0LXH0_9EURY</name>